<dbReference type="EMBL" id="JWZX01000185">
    <property type="protein sequence ID" value="KOO53545.1"/>
    <property type="molecule type" value="Genomic_DNA"/>
</dbReference>
<gene>
    <name evidence="2" type="ORF">Ctob_013705</name>
</gene>
<dbReference type="AlphaFoldDB" id="A0A0M0LR61"/>
<dbReference type="InterPro" id="IPR011990">
    <property type="entry name" value="TPR-like_helical_dom_sf"/>
</dbReference>
<reference evidence="3" key="1">
    <citation type="journal article" date="2015" name="PLoS Genet.">
        <title>Genome Sequence and Transcriptome Analyses of Chrysochromulina tobin: Metabolic Tools for Enhanced Algal Fitness in the Prominent Order Prymnesiales (Haptophyceae).</title>
        <authorList>
            <person name="Hovde B.T."/>
            <person name="Deodato C.R."/>
            <person name="Hunsperger H.M."/>
            <person name="Ryken S.A."/>
            <person name="Yost W."/>
            <person name="Jha R.K."/>
            <person name="Patterson J."/>
            <person name="Monnat R.J. Jr."/>
            <person name="Barlow S.B."/>
            <person name="Starkenburg S.R."/>
            <person name="Cattolico R.A."/>
        </authorList>
    </citation>
    <scope>NUCLEOTIDE SEQUENCE</scope>
    <source>
        <strain evidence="3">CCMP291</strain>
    </source>
</reference>
<comment type="caution">
    <text evidence="2">The sequence shown here is derived from an EMBL/GenBank/DDBJ whole genome shotgun (WGS) entry which is preliminary data.</text>
</comment>
<dbReference type="OrthoDB" id="428342at2759"/>
<evidence type="ECO:0000313" key="2">
    <source>
        <dbReference type="EMBL" id="KOO53545.1"/>
    </source>
</evidence>
<accession>A0A0M0LR61</accession>
<dbReference type="SUPFAM" id="SSF48452">
    <property type="entry name" value="TPR-like"/>
    <property type="match status" value="1"/>
</dbReference>
<feature type="region of interest" description="Disordered" evidence="1">
    <location>
        <begin position="1"/>
        <end position="40"/>
    </location>
</feature>
<dbReference type="Proteomes" id="UP000037460">
    <property type="component" value="Unassembled WGS sequence"/>
</dbReference>
<feature type="compositionally biased region" description="Low complexity" evidence="1">
    <location>
        <begin position="17"/>
        <end position="26"/>
    </location>
</feature>
<name>A0A0M0LR61_9EUKA</name>
<sequence length="413" mass="43570">MSLEATSVSDDPLSMLAAPTELAAAAPPAPPPPPYAPPPPMDPVVTFLGRSAPKKLHGESSVPATEEGVRMLASCGAWRAAASLSERLLSQSHPVDKLLRLRWSYIVALLKLREVARAEREMTLLGDLHAESWQYEGYPGIYPGCTGSMVPYSLHLLHALLPAYSGKFDHALARLYTLLASEAEAASGSAGAGGGLARRTQVVLAIVNVLCALHDYPNAATHLEQIILEVQSSAAEEASEPGATDEDETAKYPTAPKSLTPLLALLARVYLQLGNLAAAADALQRLEASLGAPDASVVLRVTRGMLQMARSQYSTALAEFEAARALEPANALAANNAAVCQLYCGALTDAIGTLEAQLKADPCGMHEVIVSNLSALYQMREGGGAAKEVLERLVVATSTDDFDMGVLKLDEPK</sequence>
<evidence type="ECO:0000256" key="1">
    <source>
        <dbReference type="SAM" id="MobiDB-lite"/>
    </source>
</evidence>
<dbReference type="Gene3D" id="1.25.40.10">
    <property type="entry name" value="Tetratricopeptide repeat domain"/>
    <property type="match status" value="1"/>
</dbReference>
<dbReference type="PANTHER" id="PTHR21581">
    <property type="entry name" value="D-ALANYL-D-ALANINE CARBOXYPEPTIDASE"/>
    <property type="match status" value="1"/>
</dbReference>
<proteinExistence type="predicted"/>
<keyword evidence="3" id="KW-1185">Reference proteome</keyword>
<evidence type="ECO:0000313" key="3">
    <source>
        <dbReference type="Proteomes" id="UP000037460"/>
    </source>
</evidence>
<dbReference type="PANTHER" id="PTHR21581:SF6">
    <property type="entry name" value="TRAFFICKING PROTEIN PARTICLE COMPLEX SUBUNIT 12"/>
    <property type="match status" value="1"/>
</dbReference>
<feature type="compositionally biased region" description="Pro residues" evidence="1">
    <location>
        <begin position="27"/>
        <end position="40"/>
    </location>
</feature>
<protein>
    <submittedName>
        <fullName evidence="2">Trafficking protein particle complex subunit 12</fullName>
    </submittedName>
</protein>
<organism evidence="2 3">
    <name type="scientific">Chrysochromulina tobinii</name>
    <dbReference type="NCBI Taxonomy" id="1460289"/>
    <lineage>
        <taxon>Eukaryota</taxon>
        <taxon>Haptista</taxon>
        <taxon>Haptophyta</taxon>
        <taxon>Prymnesiophyceae</taxon>
        <taxon>Prymnesiales</taxon>
        <taxon>Chrysochromulinaceae</taxon>
        <taxon>Chrysochromulina</taxon>
    </lineage>
</organism>